<evidence type="ECO:0000313" key="14">
    <source>
        <dbReference type="Proteomes" id="UP000069549"/>
    </source>
</evidence>
<dbReference type="OMA" id="YVDYCIE"/>
<gene>
    <name evidence="9" type="ORF">PBK173_000261500</name>
    <name evidence="13" type="ORF">PBNK65E_000254300</name>
    <name evidence="10" type="ORF">PBNK65NY_000253500</name>
    <name evidence="11" type="ORF">PBSP11A_000253300</name>
    <name evidence="12" type="ORF">PBSP11RLL_000253400</name>
</gene>
<evidence type="ECO:0000256" key="4">
    <source>
        <dbReference type="ARBA" id="ARBA00023242"/>
    </source>
</evidence>
<evidence type="ECO:0000313" key="15">
    <source>
        <dbReference type="Proteomes" id="UP000219860"/>
    </source>
</evidence>
<dbReference type="InterPro" id="IPR035979">
    <property type="entry name" value="RBD_domain_sf"/>
</dbReference>
<dbReference type="InterPro" id="IPR051945">
    <property type="entry name" value="RRM_MRD1_RNA_proc_ribogen"/>
</dbReference>
<evidence type="ECO:0000313" key="9">
    <source>
        <dbReference type="EMBL" id="CXI56423.1"/>
    </source>
</evidence>
<evidence type="ECO:0000313" key="12">
    <source>
        <dbReference type="EMBL" id="SCM18034.1"/>
    </source>
</evidence>
<accession>A0A0Y9XDJ3</accession>
<feature type="region of interest" description="Disordered" evidence="7">
    <location>
        <begin position="371"/>
        <end position="441"/>
    </location>
</feature>
<dbReference type="Proteomes" id="UP000516480">
    <property type="component" value="Chromosome 10"/>
</dbReference>
<dbReference type="AlphaFoldDB" id="A0A0Y9XDJ3"/>
<dbReference type="EMBL" id="LT608146">
    <property type="protein sequence ID" value="SCL95357.1"/>
    <property type="molecule type" value="Genomic_DNA"/>
</dbReference>
<evidence type="ECO:0000256" key="7">
    <source>
        <dbReference type="SAM" id="MobiDB-lite"/>
    </source>
</evidence>
<dbReference type="Proteomes" id="UP000219860">
    <property type="component" value="Chromosome 10"/>
</dbReference>
<dbReference type="PANTHER" id="PTHR48039:SF5">
    <property type="entry name" value="RNA-BINDING PROTEIN 28"/>
    <property type="match status" value="1"/>
</dbReference>
<evidence type="ECO:0000313" key="13">
    <source>
        <dbReference type="EMBL" id="SCN26467.1"/>
    </source>
</evidence>
<dbReference type="InterPro" id="IPR000504">
    <property type="entry name" value="RRM_dom"/>
</dbReference>
<comment type="subcellular location">
    <subcellularLocation>
        <location evidence="1">Nucleus</location>
    </subcellularLocation>
</comment>
<dbReference type="GO" id="GO:0003729">
    <property type="term" value="F:mRNA binding"/>
    <property type="evidence" value="ECO:0007669"/>
    <property type="project" value="TreeGrafter"/>
</dbReference>
<dbReference type="Pfam" id="PF00076">
    <property type="entry name" value="RRM_1"/>
    <property type="match status" value="1"/>
</dbReference>
<keyword evidence="3 5" id="KW-0694">RNA-binding</keyword>
<dbReference type="GO" id="GO:0005634">
    <property type="term" value="C:nucleus"/>
    <property type="evidence" value="ECO:0007669"/>
    <property type="project" value="UniProtKB-SubCell"/>
</dbReference>
<evidence type="ECO:0000256" key="3">
    <source>
        <dbReference type="ARBA" id="ARBA00022884"/>
    </source>
</evidence>
<keyword evidence="6" id="KW-0175">Coiled coil</keyword>
<feature type="compositionally biased region" description="Polar residues" evidence="7">
    <location>
        <begin position="394"/>
        <end position="410"/>
    </location>
</feature>
<evidence type="ECO:0000256" key="6">
    <source>
        <dbReference type="SAM" id="Coils"/>
    </source>
</evidence>
<evidence type="ECO:0000313" key="10">
    <source>
        <dbReference type="EMBL" id="SCL95357.1"/>
    </source>
</evidence>
<dbReference type="PANTHER" id="PTHR48039">
    <property type="entry name" value="RNA-BINDING MOTIF PROTEIN 14B"/>
    <property type="match status" value="1"/>
</dbReference>
<dbReference type="OrthoDB" id="3945418at2759"/>
<evidence type="ECO:0000313" key="17">
    <source>
        <dbReference type="Proteomes" id="UP000220214"/>
    </source>
</evidence>
<keyword evidence="2" id="KW-0677">Repeat</keyword>
<feature type="compositionally biased region" description="Basic and acidic residues" evidence="7">
    <location>
        <begin position="416"/>
        <end position="441"/>
    </location>
</feature>
<evidence type="ECO:0000259" key="8">
    <source>
        <dbReference type="PROSITE" id="PS50102"/>
    </source>
</evidence>
<reference evidence="9 14" key="1">
    <citation type="submission" date="2016-02" db="EMBL/GenBank/DDBJ databases">
        <authorList>
            <consortium name="Pathogen Informatics"/>
        </authorList>
    </citation>
    <scope>NUCLEOTIDE SEQUENCE [LARGE SCALE GENOMIC DNA]</scope>
    <source>
        <strain evidence="9 14">K173</strain>
        <strain evidence="10 18">NK65 ny</strain>
        <strain evidence="13 17">NK65e</strain>
        <strain evidence="11 15">SP11 Antwerpcl1</strain>
        <strain evidence="12 16">SP11 RLL</strain>
    </source>
</reference>
<sequence>MTKKYKNDSPIDKHKVFVRNIRENDVNELTERFEKECKKHFFFKNKTNSTKSAICIFHNEKDATNFITKYNNSKEFSTNIMCEFAIKKRHDEKILASILYNRNKIKYPNSIKIYTNCDIGNIIILNYLKNIYLIKKKLLLNCENNKSKSIYDKNQINKNSNNSNDEEIEIVASSENDKKFEEIVINIEKQSNINKNSILKKINNINFKDNKNDDSKNYFEYVVEFANFNLASTFYQFINKNEFQNYLKNNDENIDYENVFFFHELCLLNTEHKMVVLKNLNRKCHTENIQKLFKNIEKNLKINIPKKNDKKQGYAFVTFSNHKNVEKALLLTNTILCGNKIIIEKYNKEMKLFNGKFFQDNGITSTEPFSYYNSYNNENQETDKEDVDNKSGETDNSADNNNSDKYTSSLSKKRKLNEIDEKENQDNNKKKTKMKDEKKRDYKKDVEEGKTIFITNIPTEATNEEIKEYIEKNISKDYIYIKTCRNDYKKIYVFVKLKKKIDADNFLKKIGEYNNEEDEQINESENVIDQFYNNANKKKKEKLKKILLNEDQNLKHTDILSFKNSYLMIKRAVPNDIIKDKKKTPVEKKEKKKNNNNTISNNIHLINDNDVNNENVPSNILLRNKKLLDKKTELLKNKNFVINPCRLYIRNYPLVVEQNTFRRLIAKHFTLIFMNKFKLKKKEAFKKANEIIQKMKLMKDNNSNKEIVQNSKVGPIIHNNVSNNVNTMDKGVNKNAICFLDINKHEYTKQIISLLQNKNIFDVINEKIYKKKFQTIKKSKNILYVDYCIEDLRMLHIKKIKEEKFLKHLKEKNENNLPTKKKIKKNTKKTKKMSRGKRQREKRRLLKAQNENKNIINIINPVTIDQKDNSLKKEKHKKRVTFIDHTNNEEINTTRPSSLKKKEINNKDKKIKSKKLNTQDSGKTKKKVKTVKSIIKNGTEKANKNIESIQKDILKFLKKAK</sequence>
<evidence type="ECO:0000256" key="1">
    <source>
        <dbReference type="ARBA" id="ARBA00004123"/>
    </source>
</evidence>
<dbReference type="CDD" id="cd00590">
    <property type="entry name" value="RRM_SF"/>
    <property type="match status" value="1"/>
</dbReference>
<evidence type="ECO:0000313" key="11">
    <source>
        <dbReference type="EMBL" id="SCM16238.1"/>
    </source>
</evidence>
<dbReference type="VEuPathDB" id="PlasmoDB:PBANKA_1036300"/>
<evidence type="ECO:0000313" key="16">
    <source>
        <dbReference type="Proteomes" id="UP000219974"/>
    </source>
</evidence>
<feature type="compositionally biased region" description="Basic residues" evidence="7">
    <location>
        <begin position="819"/>
        <end position="843"/>
    </location>
</feature>
<dbReference type="EMBL" id="LT608274">
    <property type="protein sequence ID" value="SCM18034.1"/>
    <property type="molecule type" value="Genomic_DNA"/>
</dbReference>
<dbReference type="Proteomes" id="UP000219974">
    <property type="component" value="Chromosome 10"/>
</dbReference>
<evidence type="ECO:0000256" key="5">
    <source>
        <dbReference type="PROSITE-ProRule" id="PRU00176"/>
    </source>
</evidence>
<proteinExistence type="predicted"/>
<evidence type="ECO:0000256" key="2">
    <source>
        <dbReference type="ARBA" id="ARBA00022737"/>
    </source>
</evidence>
<dbReference type="EMBL" id="LT160030">
    <property type="protein sequence ID" value="CXI56423.1"/>
    <property type="molecule type" value="Genomic_DNA"/>
</dbReference>
<feature type="coiled-coil region" evidence="6">
    <location>
        <begin position="514"/>
        <end position="541"/>
    </location>
</feature>
<dbReference type="SMART" id="SM00360">
    <property type="entry name" value="RRM"/>
    <property type="match status" value="3"/>
</dbReference>
<dbReference type="EMBL" id="LT608258">
    <property type="protein sequence ID" value="SCM16238.1"/>
    <property type="molecule type" value="Genomic_DNA"/>
</dbReference>
<dbReference type="SUPFAM" id="SSF54928">
    <property type="entry name" value="RNA-binding domain, RBD"/>
    <property type="match status" value="2"/>
</dbReference>
<feature type="domain" description="RRM" evidence="8">
    <location>
        <begin position="273"/>
        <end position="348"/>
    </location>
</feature>
<evidence type="ECO:0000313" key="18">
    <source>
        <dbReference type="Proteomes" id="UP000516480"/>
    </source>
</evidence>
<dbReference type="PROSITE" id="PS50102">
    <property type="entry name" value="RRM"/>
    <property type="match status" value="1"/>
</dbReference>
<dbReference type="EMBL" id="LT614636">
    <property type="protein sequence ID" value="SCN26467.1"/>
    <property type="molecule type" value="Genomic_DNA"/>
</dbReference>
<name>A0A0Y9XDJ3_PLABE</name>
<protein>
    <submittedName>
        <fullName evidence="9">RNA-binding protein, putative</fullName>
    </submittedName>
</protein>
<feature type="region of interest" description="Disordered" evidence="7">
    <location>
        <begin position="813"/>
        <end position="843"/>
    </location>
</feature>
<dbReference type="Proteomes" id="UP000220214">
    <property type="component" value="Chromosome 10"/>
</dbReference>
<dbReference type="InterPro" id="IPR012677">
    <property type="entry name" value="Nucleotide-bd_a/b_plait_sf"/>
</dbReference>
<organism evidence="9 14">
    <name type="scientific">Plasmodium berghei</name>
    <dbReference type="NCBI Taxonomy" id="5821"/>
    <lineage>
        <taxon>Eukaryota</taxon>
        <taxon>Sar</taxon>
        <taxon>Alveolata</taxon>
        <taxon>Apicomplexa</taxon>
        <taxon>Aconoidasida</taxon>
        <taxon>Haemosporida</taxon>
        <taxon>Plasmodiidae</taxon>
        <taxon>Plasmodium</taxon>
        <taxon>Plasmodium (Vinckeia)</taxon>
    </lineage>
</organism>
<dbReference type="Proteomes" id="UP000069549">
    <property type="component" value="Chromosome 10"/>
</dbReference>
<keyword evidence="4" id="KW-0539">Nucleus</keyword>
<dbReference type="Gene3D" id="3.30.70.330">
    <property type="match status" value="2"/>
</dbReference>